<feature type="region of interest" description="Disordered" evidence="1">
    <location>
        <begin position="203"/>
        <end position="271"/>
    </location>
</feature>
<accession>A0A7D6GSQ4</accession>
<feature type="transmembrane region" description="Helical" evidence="2">
    <location>
        <begin position="78"/>
        <end position="95"/>
    </location>
</feature>
<dbReference type="AlphaFoldDB" id="A0A7D6GSQ4"/>
<keyword evidence="2" id="KW-0812">Transmembrane</keyword>
<dbReference type="OrthoDB" id="222505at2157"/>
<sequence length="271" mass="29818">MTETRSERIAQWSEHADQLCDDGETVERRVDLERATVVVTNRRVMTFVPDADGPEFRHAERPNVGTVSVETDDRLGQLCWGIVAAFVGVGLLEMARTVRFVDFAPSFGFRDTGSLPGSNAIANLVDAALSATETALLGLDWGVLLSGVAALAIAAAFGWRYVRSRSRRLVLRVRGEDALEVPVSKADLEAGLIADIETAIRPESTPALTLEESTGAEGGRSERRRDERTDDEQRRGERTEDERLRDGHTDHDDQSRTDRPGAEWLGDEESG</sequence>
<feature type="compositionally biased region" description="Basic and acidic residues" evidence="1">
    <location>
        <begin position="219"/>
        <end position="261"/>
    </location>
</feature>
<proteinExistence type="predicted"/>
<organism evidence="3 4">
    <name type="scientific">Natrinema zhouii</name>
    <dbReference type="NCBI Taxonomy" id="1710539"/>
    <lineage>
        <taxon>Archaea</taxon>
        <taxon>Methanobacteriati</taxon>
        <taxon>Methanobacteriota</taxon>
        <taxon>Stenosarchaea group</taxon>
        <taxon>Halobacteria</taxon>
        <taxon>Halobacteriales</taxon>
        <taxon>Natrialbaceae</taxon>
        <taxon>Natrinema</taxon>
    </lineage>
</organism>
<gene>
    <name evidence="3" type="ORF">HYG81_09730</name>
</gene>
<evidence type="ECO:0000256" key="1">
    <source>
        <dbReference type="SAM" id="MobiDB-lite"/>
    </source>
</evidence>
<name>A0A7D6GSQ4_9EURY</name>
<dbReference type="GeneID" id="56143485"/>
<keyword evidence="2" id="KW-1133">Transmembrane helix</keyword>
<dbReference type="Proteomes" id="UP000510869">
    <property type="component" value="Chromosome"/>
</dbReference>
<reference evidence="3 4" key="1">
    <citation type="submission" date="2020-07" db="EMBL/GenBank/DDBJ databases">
        <title>Natrinema (YPL30) sp. nov. and Haloterrigena xxxxxx (YPL8) sp. nov., isolated from a salt mine.</title>
        <authorList>
            <person name="Cui H."/>
        </authorList>
    </citation>
    <scope>NUCLEOTIDE SEQUENCE [LARGE SCALE GENOMIC DNA]</scope>
    <source>
        <strain evidence="3 4">YPL13</strain>
    </source>
</reference>
<evidence type="ECO:0000313" key="4">
    <source>
        <dbReference type="Proteomes" id="UP000510869"/>
    </source>
</evidence>
<dbReference type="RefSeq" id="WP_180839490.1">
    <property type="nucleotide sequence ID" value="NZ_CP059154.1"/>
</dbReference>
<evidence type="ECO:0000313" key="3">
    <source>
        <dbReference type="EMBL" id="QLK24404.1"/>
    </source>
</evidence>
<protein>
    <submittedName>
        <fullName evidence="3">Uncharacterized protein</fullName>
    </submittedName>
</protein>
<dbReference type="EMBL" id="CP059154">
    <property type="protein sequence ID" value="QLK24404.1"/>
    <property type="molecule type" value="Genomic_DNA"/>
</dbReference>
<feature type="transmembrane region" description="Helical" evidence="2">
    <location>
        <begin position="141"/>
        <end position="162"/>
    </location>
</feature>
<dbReference type="KEGG" id="nay:HYG81_09730"/>
<keyword evidence="4" id="KW-1185">Reference proteome</keyword>
<keyword evidence="2" id="KW-0472">Membrane</keyword>
<evidence type="ECO:0000256" key="2">
    <source>
        <dbReference type="SAM" id="Phobius"/>
    </source>
</evidence>